<dbReference type="Gene3D" id="3.40.50.300">
    <property type="entry name" value="P-loop containing nucleotide triphosphate hydrolases"/>
    <property type="match status" value="2"/>
</dbReference>
<feature type="domain" description="ABC transporter" evidence="12">
    <location>
        <begin position="874"/>
        <end position="1107"/>
    </location>
</feature>
<feature type="transmembrane region" description="Helical" evidence="11">
    <location>
        <begin position="1651"/>
        <end position="1672"/>
    </location>
</feature>
<evidence type="ECO:0000256" key="10">
    <source>
        <dbReference type="SAM" id="MobiDB-lite"/>
    </source>
</evidence>
<keyword evidence="4 11" id="KW-0812">Transmembrane</keyword>
<dbReference type="PANTHER" id="PTHR19229">
    <property type="entry name" value="ATP-BINDING CASSETTE TRANSPORTER SUBFAMILY A ABCA"/>
    <property type="match status" value="1"/>
</dbReference>
<feature type="domain" description="ABC transporter" evidence="12">
    <location>
        <begin position="1860"/>
        <end position="2098"/>
    </location>
</feature>
<dbReference type="InterPro" id="IPR027417">
    <property type="entry name" value="P-loop_NTPase"/>
</dbReference>
<dbReference type="GO" id="GO:0005319">
    <property type="term" value="F:lipid transporter activity"/>
    <property type="evidence" value="ECO:0007669"/>
    <property type="project" value="TreeGrafter"/>
</dbReference>
<dbReference type="GO" id="GO:0016020">
    <property type="term" value="C:membrane"/>
    <property type="evidence" value="ECO:0007669"/>
    <property type="project" value="UniProtKB-SubCell"/>
</dbReference>
<dbReference type="FunFam" id="3.40.50.300:FF:000335">
    <property type="entry name" value="ATP binding cassette subfamily A member 5"/>
    <property type="match status" value="1"/>
</dbReference>
<keyword evidence="6" id="KW-0547">Nucleotide-binding</keyword>
<evidence type="ECO:0000256" key="7">
    <source>
        <dbReference type="ARBA" id="ARBA00022840"/>
    </source>
</evidence>
<feature type="transmembrane region" description="Helical" evidence="11">
    <location>
        <begin position="2270"/>
        <end position="2299"/>
    </location>
</feature>
<comment type="subcellular location">
    <subcellularLocation>
        <location evidence="1">Membrane</location>
        <topology evidence="1">Multi-pass membrane protein</topology>
    </subcellularLocation>
</comment>
<dbReference type="GO" id="GO:0016887">
    <property type="term" value="F:ATP hydrolysis activity"/>
    <property type="evidence" value="ECO:0007669"/>
    <property type="project" value="InterPro"/>
</dbReference>
<keyword evidence="3" id="KW-0813">Transport</keyword>
<evidence type="ECO:0000313" key="14">
    <source>
        <dbReference type="WBParaSite" id="PgB01_g157_t02"/>
    </source>
</evidence>
<dbReference type="GO" id="GO:0005524">
    <property type="term" value="F:ATP binding"/>
    <property type="evidence" value="ECO:0007669"/>
    <property type="project" value="UniProtKB-KW"/>
</dbReference>
<keyword evidence="9 11" id="KW-0472">Membrane</keyword>
<evidence type="ECO:0000256" key="8">
    <source>
        <dbReference type="ARBA" id="ARBA00022989"/>
    </source>
</evidence>
<evidence type="ECO:0000256" key="5">
    <source>
        <dbReference type="ARBA" id="ARBA00022737"/>
    </source>
</evidence>
<feature type="transmembrane region" description="Helical" evidence="11">
    <location>
        <begin position="1800"/>
        <end position="1821"/>
    </location>
</feature>
<feature type="transmembrane region" description="Helical" evidence="11">
    <location>
        <begin position="786"/>
        <end position="807"/>
    </location>
</feature>
<keyword evidence="8 11" id="KW-1133">Transmembrane helix</keyword>
<protein>
    <submittedName>
        <fullName evidence="14">ABC transporter domain-containing protein</fullName>
    </submittedName>
</protein>
<dbReference type="InterPro" id="IPR017871">
    <property type="entry name" value="ABC_transporter-like_CS"/>
</dbReference>
<feature type="region of interest" description="Disordered" evidence="10">
    <location>
        <begin position="1214"/>
        <end position="1233"/>
    </location>
</feature>
<feature type="transmembrane region" description="Helical" evidence="11">
    <location>
        <begin position="678"/>
        <end position="699"/>
    </location>
</feature>
<reference evidence="14" key="1">
    <citation type="submission" date="2022-11" db="UniProtKB">
        <authorList>
            <consortium name="WormBaseParasite"/>
        </authorList>
    </citation>
    <scope>IDENTIFICATION</scope>
</reference>
<dbReference type="Proteomes" id="UP000887569">
    <property type="component" value="Unplaced"/>
</dbReference>
<dbReference type="InterPro" id="IPR003593">
    <property type="entry name" value="AAA+_ATPase"/>
</dbReference>
<dbReference type="InterPro" id="IPR026082">
    <property type="entry name" value="ABCA"/>
</dbReference>
<feature type="transmembrane region" description="Helical" evidence="11">
    <location>
        <begin position="1627"/>
        <end position="1645"/>
    </location>
</feature>
<evidence type="ECO:0000256" key="3">
    <source>
        <dbReference type="ARBA" id="ARBA00022448"/>
    </source>
</evidence>
<dbReference type="WBParaSite" id="PgB01_g157_t02">
    <property type="protein sequence ID" value="PgB01_g157_t02"/>
    <property type="gene ID" value="PgB01_g157"/>
</dbReference>
<feature type="transmembrane region" description="Helical" evidence="11">
    <location>
        <begin position="1599"/>
        <end position="1620"/>
    </location>
</feature>
<evidence type="ECO:0000256" key="2">
    <source>
        <dbReference type="ARBA" id="ARBA00008869"/>
    </source>
</evidence>
<dbReference type="PROSITE" id="PS50893">
    <property type="entry name" value="ABC_TRANSPORTER_2"/>
    <property type="match status" value="2"/>
</dbReference>
<feature type="transmembrane region" description="Helical" evidence="11">
    <location>
        <begin position="706"/>
        <end position="727"/>
    </location>
</feature>
<dbReference type="CDD" id="cd03263">
    <property type="entry name" value="ABC_subfamily_A"/>
    <property type="match status" value="2"/>
</dbReference>
<keyword evidence="7" id="KW-0067">ATP-binding</keyword>
<accession>A0A914ZCQ5</accession>
<feature type="transmembrane region" description="Helical" evidence="11">
    <location>
        <begin position="1679"/>
        <end position="1698"/>
    </location>
</feature>
<sequence>MMAFFRRLRLLLWKNFTIKLRTRVTTFLELFLPLALCVLLVIVRSSQPIKLEYPEEFEPKPLPSAGWISLIESKCDNYELDENRFRFFPDSRTEEFLSSLDEIIRLNLTANSGNSSASLHYLSREDLLTNVTDELRNVLLAIDSDSVVYSMAVDWLLDDLLHSFTDRNDQSVVYSILSSKSQLRDAMHSAFKKLTLKSTSGRTSNLLEEMTATNVSVAELEDALISLFLNEGIENSLANYWNHVSRIRNELGLIRCFYEIVQYLPLSKRCMTKYTHTMDRSFAATFKSTNDESAALRYLWAIGEVIFCGKRLPPNVGNCDSISHCNSSIPSTNISGIQTEGSWSSEQENYVNKLLGSRLRIFYAPNGTAADDVIRKMNRTFELLEEGQKYAQQIINYTSGVMDSLRRHPSEWATVFERFSPVLLSSSNNERYGNSRLNMEHPMKPSTALERLELIQAFACTYQEAINGSDLNFFVGFKDEESLVNNVLNKAPFENITVYTSLIFNTVNKSLPPHFVYKIRQNVSMTPTTRSARALFRYPGPRSFEDSYYKFGFLFIQDMVERAVISLYNGNPILEPGSYIQEAPFPCFLYDEFLLNVESVFSLILSISWLYSVALLVQNIVYEKEKHLSEVMYVMGMNRNVLWASWFITVFIEMSLTMVLLTFLLWLGRLLPLSSPLFIFILLEEFAAASILMGIMLSTLYSQSKIATACGGIVFFMSCLPCLFISIREQSLTVLVSFWTKLICSLSSTSAFGMASKYLLYYEINGDGCNFNNFFISPIEDEQFTVAHAMAMMLVDCLLYAFIALIIDTICSSGRTTNFWRSLRLKTFFKVAEGNFRRLFRMDSCSSLSTCDSTSEVRHGDWFEADPEGEEIFVTLEGISKKFGHGAREYALRDLSLNLYKNEVTALLGHNGAGKTTAMNIITGMIAPTSGLVTIAGRPIRNKKDVLNVSLGTCPQHNVLFNNLTVYEHLTFYANLKSTQSAQEAEQEVEQMLMDLQLGDKRNELVDTLSGGMKRRLSVAIAFIGGSTTVILDEPTAGVDPFARRSIWELITKRREGRSIMIATHLMDEADILADRIAVISLGRLRALGSPLFLKQHLGDGYFLTVVSERQLSDSNVPKNIKQEPHNGTSNEDHLFSKRFIEFCSHYGRAPTLINSYAGEKTYQLREWNESQIIALLEVLEVTKSLKELGISSFGIRDTTLNEIFMKVSCMGSTPDVTSATDDGPPESSMEAEDNSSYCSVERSEPICLQLPHVEYLHRRVLVLLQQYFWILWKRCRCVMRSWKTLVSQLLLPAVFVAGGMSIALPSMIYNISPPIEMSTFQFVNLSTPNKSSTVYYSNEDFYEVPYNDSCYVNTSSMITSLYGVPGVGSDCLVADLSDTWLDANWPPNKPYLDRTVDATMLIGDCRRRRNFDENFRPGPLEGFLLPDYLPPTEKGPGSLYYPNCWCEKRGWALFCDGLNNNDNHRGLMTGDQLYDLTGIPFNDYIVNTANDFDLRFGGFSVGFRKKSVPYGYGVNVSDSLRLLAVRHLSKVWFNNRAFHGVSIFLNVLNNALLRAALRNNANYSNVNPGAFGITLINHPMEGSTGIITVAKMMQGNDVLIAVFLVVGMSFVPASFIYFLVYERASLSLHIQWMAGLSSVVYWFANLTWDLLNYCLPVAVCTFIIWVFNIPLYTRTENLLGVLVLLIMYGLSTTPLVYLMSFCFNDPSNAYIAMIILNLFTGIFTCFTSYLLQLFGLNNVAIASAESILRRIFLIFPGFCLGRGVLDIALNDYSNQYYEFIGEWSSVGSPFNWESLYLDITVMGIVGISAFILTIFCDCILHVDSNTVRERLLIEDVDEDSDVSAERSRVLCGDPDDDAVRVEALTKVYRKRRMKGEAKDLFAVDGIYLGVPQGECFGLLGVNGAGKTTAFKMMTRIIQPTSGTVYASGSNIYSGRDVLKHIGYCPQFDALYEELTAREHLIYYARIHGFESQSVKKMTSWLLKNIGLEEYADIEASAYSGGTKRKLSTAIALVGNPQIIFLDEPTTGMDPRARQFIQSVIKGLSIAGKSILLTSHSMEECEALCGRLSVMVNGKLRCLGTCQHLKDKYGDGYSIRLRLKKGVDASVRDDIQAFFLQRISHLKIKETHFAYVHMEVREVPLKILFKICSEASASNSLGIESYSVSQNNLDNVFISFVREQNESAVQANGRGASVMPCAVAEDPSSRKNSKWELTHKKASSWQEGIPSTHSTDIHSHSRPISNSDIYPHSWRELCEYYVVVFRESQFHHSLLPLIMPLVDCCIFSVFYLCSMCLSVFIYVQ</sequence>
<feature type="transmembrane region" description="Helical" evidence="11">
    <location>
        <begin position="1752"/>
        <end position="1770"/>
    </location>
</feature>
<dbReference type="PROSITE" id="PS00211">
    <property type="entry name" value="ABC_TRANSPORTER_1"/>
    <property type="match status" value="1"/>
</dbReference>
<feature type="transmembrane region" description="Helical" evidence="11">
    <location>
        <begin position="1710"/>
        <end position="1732"/>
    </location>
</feature>
<name>A0A914ZCQ5_PARUN</name>
<dbReference type="SMART" id="SM00382">
    <property type="entry name" value="AAA"/>
    <property type="match status" value="2"/>
</dbReference>
<proteinExistence type="inferred from homology"/>
<dbReference type="SUPFAM" id="SSF52540">
    <property type="entry name" value="P-loop containing nucleoside triphosphate hydrolases"/>
    <property type="match status" value="2"/>
</dbReference>
<evidence type="ECO:0000256" key="1">
    <source>
        <dbReference type="ARBA" id="ARBA00004141"/>
    </source>
</evidence>
<keyword evidence="5" id="KW-0677">Repeat</keyword>
<dbReference type="Pfam" id="PF00005">
    <property type="entry name" value="ABC_tran"/>
    <property type="match status" value="2"/>
</dbReference>
<evidence type="ECO:0000259" key="12">
    <source>
        <dbReference type="PROSITE" id="PS50893"/>
    </source>
</evidence>
<dbReference type="Pfam" id="PF12698">
    <property type="entry name" value="ABC2_membrane_3"/>
    <property type="match status" value="2"/>
</dbReference>
<dbReference type="FunFam" id="3.40.50.300:FF:000933">
    <property type="entry name" value="ABC transporter A family member 7"/>
    <property type="match status" value="1"/>
</dbReference>
<keyword evidence="13" id="KW-1185">Reference proteome</keyword>
<evidence type="ECO:0000313" key="13">
    <source>
        <dbReference type="Proteomes" id="UP000887569"/>
    </source>
</evidence>
<feature type="transmembrane region" description="Helical" evidence="11">
    <location>
        <begin position="643"/>
        <end position="666"/>
    </location>
</feature>
<dbReference type="GO" id="GO:0140359">
    <property type="term" value="F:ABC-type transporter activity"/>
    <property type="evidence" value="ECO:0007669"/>
    <property type="project" value="InterPro"/>
</dbReference>
<evidence type="ECO:0000256" key="4">
    <source>
        <dbReference type="ARBA" id="ARBA00022692"/>
    </source>
</evidence>
<dbReference type="PANTHER" id="PTHR19229:SF36">
    <property type="entry name" value="ATP-BINDING CASSETTE SUB-FAMILY A MEMBER 2"/>
    <property type="match status" value="1"/>
</dbReference>
<evidence type="ECO:0000256" key="9">
    <source>
        <dbReference type="ARBA" id="ARBA00023136"/>
    </source>
</evidence>
<dbReference type="InterPro" id="IPR003439">
    <property type="entry name" value="ABC_transporter-like_ATP-bd"/>
</dbReference>
<feature type="transmembrane region" description="Helical" evidence="11">
    <location>
        <begin position="1290"/>
        <end position="1310"/>
    </location>
</feature>
<comment type="similarity">
    <text evidence="2">Belongs to the ABC transporter superfamily. ABCA family.</text>
</comment>
<feature type="transmembrane region" description="Helical" evidence="11">
    <location>
        <begin position="600"/>
        <end position="622"/>
    </location>
</feature>
<evidence type="ECO:0000256" key="11">
    <source>
        <dbReference type="SAM" id="Phobius"/>
    </source>
</evidence>
<organism evidence="13 14">
    <name type="scientific">Parascaris univalens</name>
    <name type="common">Nematode worm</name>
    <dbReference type="NCBI Taxonomy" id="6257"/>
    <lineage>
        <taxon>Eukaryota</taxon>
        <taxon>Metazoa</taxon>
        <taxon>Ecdysozoa</taxon>
        <taxon>Nematoda</taxon>
        <taxon>Chromadorea</taxon>
        <taxon>Rhabditida</taxon>
        <taxon>Spirurina</taxon>
        <taxon>Ascaridomorpha</taxon>
        <taxon>Ascaridoidea</taxon>
        <taxon>Ascarididae</taxon>
        <taxon>Parascaris</taxon>
    </lineage>
</organism>
<evidence type="ECO:0000256" key="6">
    <source>
        <dbReference type="ARBA" id="ARBA00022741"/>
    </source>
</evidence>
<dbReference type="InterPro" id="IPR013525">
    <property type="entry name" value="ABC2_TM"/>
</dbReference>